<dbReference type="GO" id="GO:0016740">
    <property type="term" value="F:transferase activity"/>
    <property type="evidence" value="ECO:0007669"/>
    <property type="project" value="UniProtKB-KW"/>
</dbReference>
<dbReference type="InterPro" id="IPR042114">
    <property type="entry name" value="GatB_C_1"/>
</dbReference>
<dbReference type="FunFam" id="1.10.10.410:FF:000001">
    <property type="entry name" value="Aspartyl/glutamyl-tRNA(Asn/Gln) amidotransferase subunit B"/>
    <property type="match status" value="1"/>
</dbReference>
<reference evidence="12 13" key="1">
    <citation type="submission" date="2017-09" db="EMBL/GenBank/DDBJ databases">
        <title>Depth-based differentiation of microbial function through sediment-hosted aquifers and enrichment of novel symbionts in the deep terrestrial subsurface.</title>
        <authorList>
            <person name="Probst A.J."/>
            <person name="Ladd B."/>
            <person name="Jarett J.K."/>
            <person name="Geller-Mcgrath D.E."/>
            <person name="Sieber C.M."/>
            <person name="Emerson J.B."/>
            <person name="Anantharaman K."/>
            <person name="Thomas B.C."/>
            <person name="Malmstrom R."/>
            <person name="Stieglmeier M."/>
            <person name="Klingl A."/>
            <person name="Woyke T."/>
            <person name="Ryan C.M."/>
            <person name="Banfield J.F."/>
        </authorList>
    </citation>
    <scope>NUCLEOTIDE SEQUENCE [LARGE SCALE GENOMIC DNA]</scope>
    <source>
        <strain evidence="12">CG17_big_fil_post_rev_8_21_14_2_50_48_46</strain>
    </source>
</reference>
<dbReference type="Proteomes" id="UP000231019">
    <property type="component" value="Unassembled WGS sequence"/>
</dbReference>
<gene>
    <name evidence="10" type="primary">gatB</name>
    <name evidence="12" type="ORF">COW36_06215</name>
</gene>
<dbReference type="InterPro" id="IPR018027">
    <property type="entry name" value="Asn/Gln_amidotransferase"/>
</dbReference>
<evidence type="ECO:0000256" key="5">
    <source>
        <dbReference type="ARBA" id="ARBA00022840"/>
    </source>
</evidence>
<dbReference type="EC" id="6.3.5.-" evidence="10"/>
<dbReference type="SMART" id="SM00845">
    <property type="entry name" value="GatB_Yqey"/>
    <property type="match status" value="1"/>
</dbReference>
<dbReference type="InterPro" id="IPR017958">
    <property type="entry name" value="Gln-tRNA_amidoTrfase_suB_CS"/>
</dbReference>
<name>A0A2M7G7R0_9BACT</name>
<evidence type="ECO:0000259" key="11">
    <source>
        <dbReference type="SMART" id="SM00845"/>
    </source>
</evidence>
<dbReference type="GO" id="GO:0070681">
    <property type="term" value="P:glutaminyl-tRNAGln biosynthesis via transamidation"/>
    <property type="evidence" value="ECO:0007669"/>
    <property type="project" value="TreeGrafter"/>
</dbReference>
<keyword evidence="12" id="KW-0808">Transferase</keyword>
<organism evidence="12 13">
    <name type="scientific">bacterium (Candidatus Blackallbacteria) CG17_big_fil_post_rev_8_21_14_2_50_48_46</name>
    <dbReference type="NCBI Taxonomy" id="2014261"/>
    <lineage>
        <taxon>Bacteria</taxon>
        <taxon>Candidatus Blackallbacteria</taxon>
    </lineage>
</organism>
<evidence type="ECO:0000256" key="4">
    <source>
        <dbReference type="ARBA" id="ARBA00022741"/>
    </source>
</evidence>
<comment type="similarity">
    <text evidence="1 10">Belongs to the GatB/GatE family. GatB subfamily.</text>
</comment>
<protein>
    <recommendedName>
        <fullName evidence="10">Aspartyl/glutamyl-tRNA(Asn/Gln) amidotransferase subunit B</fullName>
        <shortName evidence="10">Asp/Glu-ADT subunit B</shortName>
        <ecNumber evidence="10">6.3.5.-</ecNumber>
    </recommendedName>
</protein>
<evidence type="ECO:0000256" key="2">
    <source>
        <dbReference type="ARBA" id="ARBA00011123"/>
    </source>
</evidence>
<dbReference type="NCBIfam" id="NF004012">
    <property type="entry name" value="PRK05477.1-2"/>
    <property type="match status" value="1"/>
</dbReference>
<comment type="catalytic activity">
    <reaction evidence="9 10">
        <text>L-glutamyl-tRNA(Gln) + L-glutamine + ATP + H2O = L-glutaminyl-tRNA(Gln) + L-glutamate + ADP + phosphate + H(+)</text>
        <dbReference type="Rhea" id="RHEA:17521"/>
        <dbReference type="Rhea" id="RHEA-COMP:9681"/>
        <dbReference type="Rhea" id="RHEA-COMP:9684"/>
        <dbReference type="ChEBI" id="CHEBI:15377"/>
        <dbReference type="ChEBI" id="CHEBI:15378"/>
        <dbReference type="ChEBI" id="CHEBI:29985"/>
        <dbReference type="ChEBI" id="CHEBI:30616"/>
        <dbReference type="ChEBI" id="CHEBI:43474"/>
        <dbReference type="ChEBI" id="CHEBI:58359"/>
        <dbReference type="ChEBI" id="CHEBI:78520"/>
        <dbReference type="ChEBI" id="CHEBI:78521"/>
        <dbReference type="ChEBI" id="CHEBI:456216"/>
    </reaction>
</comment>
<dbReference type="Pfam" id="PF02637">
    <property type="entry name" value="GatB_Yqey"/>
    <property type="match status" value="1"/>
</dbReference>
<evidence type="ECO:0000313" key="13">
    <source>
        <dbReference type="Proteomes" id="UP000231019"/>
    </source>
</evidence>
<dbReference type="GO" id="GO:0005524">
    <property type="term" value="F:ATP binding"/>
    <property type="evidence" value="ECO:0007669"/>
    <property type="project" value="UniProtKB-KW"/>
</dbReference>
<keyword evidence="3 10" id="KW-0436">Ligase</keyword>
<dbReference type="PROSITE" id="PS01234">
    <property type="entry name" value="GATB"/>
    <property type="match status" value="1"/>
</dbReference>
<evidence type="ECO:0000256" key="10">
    <source>
        <dbReference type="HAMAP-Rule" id="MF_00121"/>
    </source>
</evidence>
<dbReference type="GO" id="GO:0006412">
    <property type="term" value="P:translation"/>
    <property type="evidence" value="ECO:0007669"/>
    <property type="project" value="UniProtKB-UniRule"/>
</dbReference>
<dbReference type="SUPFAM" id="SSF89095">
    <property type="entry name" value="GatB/YqeY motif"/>
    <property type="match status" value="1"/>
</dbReference>
<dbReference type="HAMAP" id="MF_00121">
    <property type="entry name" value="GatB"/>
    <property type="match status" value="1"/>
</dbReference>
<comment type="function">
    <text evidence="7 10">Allows the formation of correctly charged Asn-tRNA(Asn) or Gln-tRNA(Gln) through the transamidation of misacylated Asp-tRNA(Asn) or Glu-tRNA(Gln) in organisms which lack either or both of asparaginyl-tRNA or glutaminyl-tRNA synthetases. The reaction takes place in the presence of glutamine and ATP through an activated phospho-Asp-tRNA(Asn) or phospho-Glu-tRNA(Gln).</text>
</comment>
<dbReference type="PANTHER" id="PTHR11659:SF0">
    <property type="entry name" value="GLUTAMYL-TRNA(GLN) AMIDOTRANSFERASE SUBUNIT B, MITOCHONDRIAL"/>
    <property type="match status" value="1"/>
</dbReference>
<dbReference type="Gene3D" id="1.10.10.410">
    <property type="match status" value="1"/>
</dbReference>
<evidence type="ECO:0000256" key="1">
    <source>
        <dbReference type="ARBA" id="ARBA00005306"/>
    </source>
</evidence>
<dbReference type="InterPro" id="IPR003789">
    <property type="entry name" value="Asn/Gln_tRNA_amidoTrase-B-like"/>
</dbReference>
<sequence>MTDFEAVIGLEVHAELLTDAKLFCESAAHFGAAPNTHVGPVSLGLPGTLPVLNQRVVEMGIRAGLATHCQIPAKTKFDRKHYFYPDLPKGYQITQFDQPIAENGWLEVQVEDQVRHIRLKRIHMEEDAGKLVHAGADRMAGSVYSLIDFNRAGVPLLEIVSEPDIHSSNEARAYLEELRSILMAIGVCDGKMQEGSLRCDANISVRPVGSEVLGTRVEIKNINSFRFLQRAVDYEIQRQITAIECGESLVQETRLWDEQKHRTISMRSKEDAHDYRYFPDPDLVDLEIDPAWVLELAESLPELPAARRKRYVEVLGLSEADASTLVAEPSYLAFFEATLAAGAEAREACKWLIGDIAAYLNEKHLGLEETRLSSSKFAELLTLLQKGTISGKIAKTLVAPLLETEQTAQELIEASGLTQISDSSALEGIILQVLEKNPEQVQQFLEGKEKVIGFLVGQVMKLSQGRAEPAQTNQLLRELLLKKKQG</sequence>
<dbReference type="InterPro" id="IPR017959">
    <property type="entry name" value="Asn/Gln-tRNA_amidoTrfase_suB/E"/>
</dbReference>
<dbReference type="InterPro" id="IPR014746">
    <property type="entry name" value="Gln_synth/guanido_kin_cat_dom"/>
</dbReference>
<dbReference type="InterPro" id="IPR023168">
    <property type="entry name" value="GatB_Yqey_C_2"/>
</dbReference>
<evidence type="ECO:0000256" key="9">
    <source>
        <dbReference type="ARBA" id="ARBA00047913"/>
    </source>
</evidence>
<dbReference type="EMBL" id="PFFQ01000014">
    <property type="protein sequence ID" value="PIW18121.1"/>
    <property type="molecule type" value="Genomic_DNA"/>
</dbReference>
<evidence type="ECO:0000256" key="7">
    <source>
        <dbReference type="ARBA" id="ARBA00024799"/>
    </source>
</evidence>
<comment type="subunit">
    <text evidence="2 10">Heterotrimer of A, B and C subunits.</text>
</comment>
<keyword evidence="5 10" id="KW-0067">ATP-binding</keyword>
<dbReference type="InterPro" id="IPR004413">
    <property type="entry name" value="GatB"/>
</dbReference>
<comment type="catalytic activity">
    <reaction evidence="8 10">
        <text>L-aspartyl-tRNA(Asn) + L-glutamine + ATP + H2O = L-asparaginyl-tRNA(Asn) + L-glutamate + ADP + phosphate + 2 H(+)</text>
        <dbReference type="Rhea" id="RHEA:14513"/>
        <dbReference type="Rhea" id="RHEA-COMP:9674"/>
        <dbReference type="Rhea" id="RHEA-COMP:9677"/>
        <dbReference type="ChEBI" id="CHEBI:15377"/>
        <dbReference type="ChEBI" id="CHEBI:15378"/>
        <dbReference type="ChEBI" id="CHEBI:29985"/>
        <dbReference type="ChEBI" id="CHEBI:30616"/>
        <dbReference type="ChEBI" id="CHEBI:43474"/>
        <dbReference type="ChEBI" id="CHEBI:58359"/>
        <dbReference type="ChEBI" id="CHEBI:78515"/>
        <dbReference type="ChEBI" id="CHEBI:78516"/>
        <dbReference type="ChEBI" id="CHEBI:456216"/>
    </reaction>
</comment>
<accession>A0A2M7G7R0</accession>
<evidence type="ECO:0000256" key="6">
    <source>
        <dbReference type="ARBA" id="ARBA00022917"/>
    </source>
</evidence>
<proteinExistence type="inferred from homology"/>
<feature type="domain" description="Asn/Gln amidotransferase" evidence="11">
    <location>
        <begin position="333"/>
        <end position="480"/>
    </location>
</feature>
<evidence type="ECO:0000256" key="8">
    <source>
        <dbReference type="ARBA" id="ARBA00047380"/>
    </source>
</evidence>
<dbReference type="GO" id="GO:0050567">
    <property type="term" value="F:glutaminyl-tRNA synthase (glutamine-hydrolyzing) activity"/>
    <property type="evidence" value="ECO:0007669"/>
    <property type="project" value="UniProtKB-UniRule"/>
</dbReference>
<comment type="caution">
    <text evidence="12">The sequence shown here is derived from an EMBL/GenBank/DDBJ whole genome shotgun (WGS) entry which is preliminary data.</text>
</comment>
<dbReference type="AlphaFoldDB" id="A0A2M7G7R0"/>
<evidence type="ECO:0000256" key="3">
    <source>
        <dbReference type="ARBA" id="ARBA00022598"/>
    </source>
</evidence>
<dbReference type="Gene3D" id="1.10.150.380">
    <property type="entry name" value="GatB domain, N-terminal subdomain"/>
    <property type="match status" value="1"/>
</dbReference>
<keyword evidence="6 10" id="KW-0648">Protein biosynthesis</keyword>
<evidence type="ECO:0000313" key="12">
    <source>
        <dbReference type="EMBL" id="PIW18121.1"/>
    </source>
</evidence>
<keyword evidence="4 10" id="KW-0547">Nucleotide-binding</keyword>
<dbReference type="Pfam" id="PF02934">
    <property type="entry name" value="GatB_N"/>
    <property type="match status" value="1"/>
</dbReference>
<dbReference type="PANTHER" id="PTHR11659">
    <property type="entry name" value="GLUTAMYL-TRNA GLN AMIDOTRANSFERASE SUBUNIT B MITOCHONDRIAL AND PROKARYOTIC PET112-RELATED"/>
    <property type="match status" value="1"/>
</dbReference>
<dbReference type="NCBIfam" id="TIGR00133">
    <property type="entry name" value="gatB"/>
    <property type="match status" value="1"/>
</dbReference>
<dbReference type="NCBIfam" id="NF004014">
    <property type="entry name" value="PRK05477.1-4"/>
    <property type="match status" value="1"/>
</dbReference>
<dbReference type="InterPro" id="IPR006075">
    <property type="entry name" value="Asn/Gln-tRNA_Trfase_suB/E_cat"/>
</dbReference>
<dbReference type="SUPFAM" id="SSF55931">
    <property type="entry name" value="Glutamine synthetase/guanido kinase"/>
    <property type="match status" value="1"/>
</dbReference>
<dbReference type="GO" id="GO:0050566">
    <property type="term" value="F:asparaginyl-tRNA synthase (glutamine-hydrolyzing) activity"/>
    <property type="evidence" value="ECO:0007669"/>
    <property type="project" value="RHEA"/>
</dbReference>